<protein>
    <submittedName>
        <fullName evidence="1">Uncharacterized protein</fullName>
    </submittedName>
</protein>
<proteinExistence type="predicted"/>
<organism evidence="1 2">
    <name type="scientific">Janthinobacterium lividum</name>
    <dbReference type="NCBI Taxonomy" id="29581"/>
    <lineage>
        <taxon>Bacteria</taxon>
        <taxon>Pseudomonadati</taxon>
        <taxon>Pseudomonadota</taxon>
        <taxon>Betaproteobacteria</taxon>
        <taxon>Burkholderiales</taxon>
        <taxon>Oxalobacteraceae</taxon>
        <taxon>Janthinobacterium</taxon>
    </lineage>
</organism>
<comment type="caution">
    <text evidence="1">The sequence shown here is derived from an EMBL/GenBank/DDBJ whole genome shotgun (WGS) entry which is preliminary data.</text>
</comment>
<dbReference type="Proteomes" id="UP000179840">
    <property type="component" value="Unassembled WGS sequence"/>
</dbReference>
<name>A0A1S1U434_9BURK</name>
<gene>
    <name evidence="1" type="ORF">AKG95_23435</name>
</gene>
<sequence>MKHIIWGRFSLFLMHEMIIPYQHCTVLNKIIAGLACFYVDSVMLMQQSHPVSFMVTTSNGAAGAGGDAPSMDGQGRRRTGATMGVRITMHHARYV</sequence>
<evidence type="ECO:0000313" key="2">
    <source>
        <dbReference type="Proteomes" id="UP000179840"/>
    </source>
</evidence>
<accession>A0A1S1U434</accession>
<dbReference type="AlphaFoldDB" id="A0A1S1U434"/>
<reference evidence="1 2" key="1">
    <citation type="submission" date="2015-06" db="EMBL/GenBank/DDBJ databases">
        <title>Draft genome sequencing of a biphenyl-degrading bacterium, Janthinobacterium lividum MEG1.</title>
        <authorList>
            <person name="Shimodaira J."/>
            <person name="Hatta T."/>
        </authorList>
    </citation>
    <scope>NUCLEOTIDE SEQUENCE [LARGE SCALE GENOMIC DNA]</scope>
    <source>
        <strain evidence="1 2">MEG1</strain>
    </source>
</reference>
<evidence type="ECO:0000313" key="1">
    <source>
        <dbReference type="EMBL" id="OHV95217.1"/>
    </source>
</evidence>
<dbReference type="EMBL" id="LFKP01000011">
    <property type="protein sequence ID" value="OHV95217.1"/>
    <property type="molecule type" value="Genomic_DNA"/>
</dbReference>